<dbReference type="EMBL" id="QOIP01000006">
    <property type="protein sequence ID" value="RLU21569.1"/>
    <property type="molecule type" value="Genomic_DNA"/>
</dbReference>
<feature type="compositionally biased region" description="Polar residues" evidence="1">
    <location>
        <begin position="38"/>
        <end position="50"/>
    </location>
</feature>
<protein>
    <submittedName>
        <fullName evidence="2">Uncharacterized protein</fullName>
    </submittedName>
</protein>
<dbReference type="OrthoDB" id="7682993at2759"/>
<reference evidence="2" key="2">
    <citation type="submission" date="2018-07" db="EMBL/GenBank/DDBJ databases">
        <authorList>
            <person name="Mckenzie S.K."/>
            <person name="Kronauer D.J.C."/>
        </authorList>
    </citation>
    <scope>NUCLEOTIDE SEQUENCE</scope>
    <source>
        <strain evidence="2">Clonal line C1</strain>
    </source>
</reference>
<name>A0A3L8DNW2_OOCBI</name>
<feature type="compositionally biased region" description="Basic and acidic residues" evidence="1">
    <location>
        <begin position="70"/>
        <end position="81"/>
    </location>
</feature>
<organism evidence="2">
    <name type="scientific">Ooceraea biroi</name>
    <name type="common">Clonal raider ant</name>
    <name type="synonym">Cerapachys biroi</name>
    <dbReference type="NCBI Taxonomy" id="2015173"/>
    <lineage>
        <taxon>Eukaryota</taxon>
        <taxon>Metazoa</taxon>
        <taxon>Ecdysozoa</taxon>
        <taxon>Arthropoda</taxon>
        <taxon>Hexapoda</taxon>
        <taxon>Insecta</taxon>
        <taxon>Pterygota</taxon>
        <taxon>Neoptera</taxon>
        <taxon>Endopterygota</taxon>
        <taxon>Hymenoptera</taxon>
        <taxon>Apocrita</taxon>
        <taxon>Aculeata</taxon>
        <taxon>Formicoidea</taxon>
        <taxon>Formicidae</taxon>
        <taxon>Dorylinae</taxon>
        <taxon>Ooceraea</taxon>
    </lineage>
</organism>
<accession>A0A3L8DNW2</accession>
<comment type="caution">
    <text evidence="2">The sequence shown here is derived from an EMBL/GenBank/DDBJ whole genome shotgun (WGS) entry which is preliminary data.</text>
</comment>
<reference evidence="2" key="1">
    <citation type="journal article" date="2018" name="Genome Res.">
        <title>The genomic architecture and molecular evolution of ant odorant receptors.</title>
        <authorList>
            <person name="McKenzie S.K."/>
            <person name="Kronauer D.J.C."/>
        </authorList>
    </citation>
    <scope>NUCLEOTIDE SEQUENCE [LARGE SCALE GENOMIC DNA]</scope>
    <source>
        <strain evidence="2">Clonal line C1</strain>
    </source>
</reference>
<dbReference type="AlphaFoldDB" id="A0A3L8DNW2"/>
<evidence type="ECO:0000313" key="2">
    <source>
        <dbReference type="EMBL" id="RLU21569.1"/>
    </source>
</evidence>
<feature type="compositionally biased region" description="Polar residues" evidence="1">
    <location>
        <begin position="59"/>
        <end position="69"/>
    </location>
</feature>
<evidence type="ECO:0000256" key="1">
    <source>
        <dbReference type="SAM" id="MobiDB-lite"/>
    </source>
</evidence>
<gene>
    <name evidence="2" type="ORF">DMN91_005942</name>
</gene>
<proteinExistence type="predicted"/>
<feature type="region of interest" description="Disordered" evidence="1">
    <location>
        <begin position="1"/>
        <end position="114"/>
    </location>
</feature>
<sequence length="259" mass="29341">MNSTTKRTDQNGSQETSTTRTRLSSFSYNKTPAEAGNRLSSFVMRTSNLSNRKDDKSPLASTEKLSISSRQEHFGSDKASNEKPALSSRQENFGSDKASDHNWTQGQSDGSSHFLAKADGDNYVDNNISNIPALISDAEIKKRDFDATSESSLLAELNNASAKTFVMPMQEVIVANIHTNYDSIRPHWEKRAIAHTQEKKIYPTWSWRYDEEPLSRKSIGHTFLESSQIISDFIVDTRLETVGWFIITYKLFMFYSSHM</sequence>
<feature type="compositionally biased region" description="Polar residues" evidence="1">
    <location>
        <begin position="101"/>
        <end position="111"/>
    </location>
</feature>
<dbReference type="Proteomes" id="UP000279307">
    <property type="component" value="Chromosome 6"/>
</dbReference>
<feature type="compositionally biased region" description="Polar residues" evidence="1">
    <location>
        <begin position="1"/>
        <end position="15"/>
    </location>
</feature>
<feature type="compositionally biased region" description="Low complexity" evidence="1">
    <location>
        <begin position="16"/>
        <end position="27"/>
    </location>
</feature>